<accession>A0ACB9FHZ8</accession>
<reference evidence="2" key="1">
    <citation type="journal article" date="2022" name="Mol. Ecol. Resour.">
        <title>The genomes of chicory, endive, great burdock and yacon provide insights into Asteraceae palaeo-polyploidization history and plant inulin production.</title>
        <authorList>
            <person name="Fan W."/>
            <person name="Wang S."/>
            <person name="Wang H."/>
            <person name="Wang A."/>
            <person name="Jiang F."/>
            <person name="Liu H."/>
            <person name="Zhao H."/>
            <person name="Xu D."/>
            <person name="Zhang Y."/>
        </authorList>
    </citation>
    <scope>NUCLEOTIDE SEQUENCE [LARGE SCALE GENOMIC DNA]</scope>
    <source>
        <strain evidence="2">cv. Niubang</strain>
    </source>
</reference>
<name>A0ACB9FHZ8_ARCLA</name>
<dbReference type="EMBL" id="CM042047">
    <property type="protein sequence ID" value="KAI3770978.1"/>
    <property type="molecule type" value="Genomic_DNA"/>
</dbReference>
<protein>
    <submittedName>
        <fullName evidence="1">Uncharacterized protein</fullName>
    </submittedName>
</protein>
<evidence type="ECO:0000313" key="2">
    <source>
        <dbReference type="Proteomes" id="UP001055879"/>
    </source>
</evidence>
<gene>
    <name evidence="1" type="ORF">L6452_02127</name>
</gene>
<comment type="caution">
    <text evidence="1">The sequence shown here is derived from an EMBL/GenBank/DDBJ whole genome shotgun (WGS) entry which is preliminary data.</text>
</comment>
<dbReference type="Proteomes" id="UP001055879">
    <property type="component" value="Linkage Group LG01"/>
</dbReference>
<keyword evidence="2" id="KW-1185">Reference proteome</keyword>
<organism evidence="1 2">
    <name type="scientific">Arctium lappa</name>
    <name type="common">Greater burdock</name>
    <name type="synonym">Lappa major</name>
    <dbReference type="NCBI Taxonomy" id="4217"/>
    <lineage>
        <taxon>Eukaryota</taxon>
        <taxon>Viridiplantae</taxon>
        <taxon>Streptophyta</taxon>
        <taxon>Embryophyta</taxon>
        <taxon>Tracheophyta</taxon>
        <taxon>Spermatophyta</taxon>
        <taxon>Magnoliopsida</taxon>
        <taxon>eudicotyledons</taxon>
        <taxon>Gunneridae</taxon>
        <taxon>Pentapetalae</taxon>
        <taxon>asterids</taxon>
        <taxon>campanulids</taxon>
        <taxon>Asterales</taxon>
        <taxon>Asteraceae</taxon>
        <taxon>Carduoideae</taxon>
        <taxon>Cardueae</taxon>
        <taxon>Arctiinae</taxon>
        <taxon>Arctium</taxon>
    </lineage>
</organism>
<evidence type="ECO:0000313" key="1">
    <source>
        <dbReference type="EMBL" id="KAI3770978.1"/>
    </source>
</evidence>
<reference evidence="1 2" key="2">
    <citation type="journal article" date="2022" name="Mol. Ecol. Resour.">
        <title>The genomes of chicory, endive, great burdock and yacon provide insights into Asteraceae paleo-polyploidization history and plant inulin production.</title>
        <authorList>
            <person name="Fan W."/>
            <person name="Wang S."/>
            <person name="Wang H."/>
            <person name="Wang A."/>
            <person name="Jiang F."/>
            <person name="Liu H."/>
            <person name="Zhao H."/>
            <person name="Xu D."/>
            <person name="Zhang Y."/>
        </authorList>
    </citation>
    <scope>NUCLEOTIDE SEQUENCE [LARGE SCALE GENOMIC DNA]</scope>
    <source>
        <strain evidence="2">cv. Niubang</strain>
    </source>
</reference>
<proteinExistence type="predicted"/>
<sequence>MSKSRDVAALNRCHRVTVPSAPQLFIMAIPRPKLSFVPPPDYHPVGIGLRLATTTTTGRSNGDDVPILVHRTTLVQGLGEVAVVTTLHHHN</sequence>